<accession>A0A5B7IPK9</accession>
<dbReference type="EMBL" id="VSRR010065125">
    <property type="protein sequence ID" value="MPC84313.1"/>
    <property type="molecule type" value="Genomic_DNA"/>
</dbReference>
<reference evidence="1 2" key="1">
    <citation type="submission" date="2019-05" db="EMBL/GenBank/DDBJ databases">
        <title>Another draft genome of Portunus trituberculatus and its Hox gene families provides insights of decapod evolution.</title>
        <authorList>
            <person name="Jeong J.-H."/>
            <person name="Song I."/>
            <person name="Kim S."/>
            <person name="Choi T."/>
            <person name="Kim D."/>
            <person name="Ryu S."/>
            <person name="Kim W."/>
        </authorList>
    </citation>
    <scope>NUCLEOTIDE SEQUENCE [LARGE SCALE GENOMIC DNA]</scope>
    <source>
        <tissue evidence="1">Muscle</tissue>
    </source>
</reference>
<dbReference type="AlphaFoldDB" id="A0A5B7IPK9"/>
<evidence type="ECO:0000313" key="1">
    <source>
        <dbReference type="EMBL" id="MPC84313.1"/>
    </source>
</evidence>
<protein>
    <submittedName>
        <fullName evidence="1">Uncharacterized protein</fullName>
    </submittedName>
</protein>
<keyword evidence="2" id="KW-1185">Reference proteome</keyword>
<proteinExistence type="predicted"/>
<sequence length="52" mass="5830">MATGEGQARMARTCNITTDKWPKNSALLNALPYYLPFSARCPSRPTMTLRIN</sequence>
<evidence type="ECO:0000313" key="2">
    <source>
        <dbReference type="Proteomes" id="UP000324222"/>
    </source>
</evidence>
<gene>
    <name evidence="1" type="ORF">E2C01_079049</name>
</gene>
<comment type="caution">
    <text evidence="1">The sequence shown here is derived from an EMBL/GenBank/DDBJ whole genome shotgun (WGS) entry which is preliminary data.</text>
</comment>
<organism evidence="1 2">
    <name type="scientific">Portunus trituberculatus</name>
    <name type="common">Swimming crab</name>
    <name type="synonym">Neptunus trituberculatus</name>
    <dbReference type="NCBI Taxonomy" id="210409"/>
    <lineage>
        <taxon>Eukaryota</taxon>
        <taxon>Metazoa</taxon>
        <taxon>Ecdysozoa</taxon>
        <taxon>Arthropoda</taxon>
        <taxon>Crustacea</taxon>
        <taxon>Multicrustacea</taxon>
        <taxon>Malacostraca</taxon>
        <taxon>Eumalacostraca</taxon>
        <taxon>Eucarida</taxon>
        <taxon>Decapoda</taxon>
        <taxon>Pleocyemata</taxon>
        <taxon>Brachyura</taxon>
        <taxon>Eubrachyura</taxon>
        <taxon>Portunoidea</taxon>
        <taxon>Portunidae</taxon>
        <taxon>Portuninae</taxon>
        <taxon>Portunus</taxon>
    </lineage>
</organism>
<name>A0A5B7IPK9_PORTR</name>
<dbReference type="Proteomes" id="UP000324222">
    <property type="component" value="Unassembled WGS sequence"/>
</dbReference>